<evidence type="ECO:0000313" key="4">
    <source>
        <dbReference type="Proteomes" id="UP000298030"/>
    </source>
</evidence>
<sequence>MLVKPSHFVLTATIALSAATTGLARSHSHSRPSDLEQRAYDILDAYEHSARGFGAFDDGEELDARDSDPSSSELERREELISELAARFRDVLDKRSPIIDSHGYKHAWRNQEPLQKRSIFPHNEAMISSIQNRLRNRRSKEKARKAAAAKLRQEALEEVERREALEDILIAARELAGDEELCCKRGV</sequence>
<comment type="caution">
    <text evidence="3">The sequence shown here is derived from an EMBL/GenBank/DDBJ whole genome shotgun (WGS) entry which is preliminary data.</text>
</comment>
<protein>
    <submittedName>
        <fullName evidence="3">Uncharacterized protein</fullName>
    </submittedName>
</protein>
<dbReference type="OrthoDB" id="10449930at2759"/>
<feature type="chain" id="PRO_5021277832" evidence="2">
    <location>
        <begin position="25"/>
        <end position="187"/>
    </location>
</feature>
<keyword evidence="2" id="KW-0732">Signal</keyword>
<feature type="region of interest" description="Disordered" evidence="1">
    <location>
        <begin position="55"/>
        <end position="76"/>
    </location>
</feature>
<keyword evidence="4" id="KW-1185">Reference proteome</keyword>
<reference evidence="3 4" key="1">
    <citation type="journal article" date="2019" name="Nat. Ecol. Evol.">
        <title>Megaphylogeny resolves global patterns of mushroom evolution.</title>
        <authorList>
            <person name="Varga T."/>
            <person name="Krizsan K."/>
            <person name="Foldi C."/>
            <person name="Dima B."/>
            <person name="Sanchez-Garcia M."/>
            <person name="Sanchez-Ramirez S."/>
            <person name="Szollosi G.J."/>
            <person name="Szarkandi J.G."/>
            <person name="Papp V."/>
            <person name="Albert L."/>
            <person name="Andreopoulos W."/>
            <person name="Angelini C."/>
            <person name="Antonin V."/>
            <person name="Barry K.W."/>
            <person name="Bougher N.L."/>
            <person name="Buchanan P."/>
            <person name="Buyck B."/>
            <person name="Bense V."/>
            <person name="Catcheside P."/>
            <person name="Chovatia M."/>
            <person name="Cooper J."/>
            <person name="Damon W."/>
            <person name="Desjardin D."/>
            <person name="Finy P."/>
            <person name="Geml J."/>
            <person name="Haridas S."/>
            <person name="Hughes K."/>
            <person name="Justo A."/>
            <person name="Karasinski D."/>
            <person name="Kautmanova I."/>
            <person name="Kiss B."/>
            <person name="Kocsube S."/>
            <person name="Kotiranta H."/>
            <person name="LaButti K.M."/>
            <person name="Lechner B.E."/>
            <person name="Liimatainen K."/>
            <person name="Lipzen A."/>
            <person name="Lukacs Z."/>
            <person name="Mihaltcheva S."/>
            <person name="Morgado L.N."/>
            <person name="Niskanen T."/>
            <person name="Noordeloos M.E."/>
            <person name="Ohm R.A."/>
            <person name="Ortiz-Santana B."/>
            <person name="Ovrebo C."/>
            <person name="Racz N."/>
            <person name="Riley R."/>
            <person name="Savchenko A."/>
            <person name="Shiryaev A."/>
            <person name="Soop K."/>
            <person name="Spirin V."/>
            <person name="Szebenyi C."/>
            <person name="Tomsovsky M."/>
            <person name="Tulloss R.E."/>
            <person name="Uehling J."/>
            <person name="Grigoriev I.V."/>
            <person name="Vagvolgyi C."/>
            <person name="Papp T."/>
            <person name="Martin F.M."/>
            <person name="Miettinen O."/>
            <person name="Hibbett D.S."/>
            <person name="Nagy L.G."/>
        </authorList>
    </citation>
    <scope>NUCLEOTIDE SEQUENCE [LARGE SCALE GENOMIC DNA]</scope>
    <source>
        <strain evidence="3 4">FP101781</strain>
    </source>
</reference>
<accession>A0A4Y7T0J9</accession>
<dbReference type="EMBL" id="QPFP01000043">
    <property type="protein sequence ID" value="TEB27049.1"/>
    <property type="molecule type" value="Genomic_DNA"/>
</dbReference>
<evidence type="ECO:0000256" key="2">
    <source>
        <dbReference type="SAM" id="SignalP"/>
    </source>
</evidence>
<evidence type="ECO:0000256" key="1">
    <source>
        <dbReference type="SAM" id="MobiDB-lite"/>
    </source>
</evidence>
<dbReference type="AlphaFoldDB" id="A0A4Y7T0J9"/>
<proteinExistence type="predicted"/>
<name>A0A4Y7T0J9_COPMI</name>
<dbReference type="Proteomes" id="UP000298030">
    <property type="component" value="Unassembled WGS sequence"/>
</dbReference>
<organism evidence="3 4">
    <name type="scientific">Coprinellus micaceus</name>
    <name type="common">Glistening ink-cap mushroom</name>
    <name type="synonym">Coprinus micaceus</name>
    <dbReference type="NCBI Taxonomy" id="71717"/>
    <lineage>
        <taxon>Eukaryota</taxon>
        <taxon>Fungi</taxon>
        <taxon>Dikarya</taxon>
        <taxon>Basidiomycota</taxon>
        <taxon>Agaricomycotina</taxon>
        <taxon>Agaricomycetes</taxon>
        <taxon>Agaricomycetidae</taxon>
        <taxon>Agaricales</taxon>
        <taxon>Agaricineae</taxon>
        <taxon>Psathyrellaceae</taxon>
        <taxon>Coprinellus</taxon>
    </lineage>
</organism>
<feature type="signal peptide" evidence="2">
    <location>
        <begin position="1"/>
        <end position="24"/>
    </location>
</feature>
<evidence type="ECO:0000313" key="3">
    <source>
        <dbReference type="EMBL" id="TEB27049.1"/>
    </source>
</evidence>
<gene>
    <name evidence="3" type="ORF">FA13DRAFT_972718</name>
</gene>
<feature type="compositionally biased region" description="Basic and acidic residues" evidence="1">
    <location>
        <begin position="62"/>
        <end position="76"/>
    </location>
</feature>